<keyword evidence="2" id="KW-1185">Reference proteome</keyword>
<organism evidence="1 2">
    <name type="scientific">Biomphalaria pfeifferi</name>
    <name type="common">Bloodfluke planorb</name>
    <name type="synonym">Freshwater snail</name>
    <dbReference type="NCBI Taxonomy" id="112525"/>
    <lineage>
        <taxon>Eukaryota</taxon>
        <taxon>Metazoa</taxon>
        <taxon>Spiralia</taxon>
        <taxon>Lophotrochozoa</taxon>
        <taxon>Mollusca</taxon>
        <taxon>Gastropoda</taxon>
        <taxon>Heterobranchia</taxon>
        <taxon>Euthyneura</taxon>
        <taxon>Panpulmonata</taxon>
        <taxon>Hygrophila</taxon>
        <taxon>Lymnaeoidea</taxon>
        <taxon>Planorbidae</taxon>
        <taxon>Biomphalaria</taxon>
    </lineage>
</organism>
<protein>
    <submittedName>
        <fullName evidence="1">Uncharacterized protein</fullName>
    </submittedName>
</protein>
<gene>
    <name evidence="1" type="ORF">Bpfe_025746</name>
</gene>
<reference evidence="1" key="1">
    <citation type="journal article" date="2023" name="PLoS Negl. Trop. Dis.">
        <title>A genome sequence for Biomphalaria pfeifferi, the major vector snail for the human-infecting parasite Schistosoma mansoni.</title>
        <authorList>
            <person name="Bu L."/>
            <person name="Lu L."/>
            <person name="Laidemitt M.R."/>
            <person name="Zhang S.M."/>
            <person name="Mutuku M."/>
            <person name="Mkoji G."/>
            <person name="Steinauer M."/>
            <person name="Loker E.S."/>
        </authorList>
    </citation>
    <scope>NUCLEOTIDE SEQUENCE</scope>
    <source>
        <strain evidence="1">KasaAsao</strain>
    </source>
</reference>
<comment type="caution">
    <text evidence="1">The sequence shown here is derived from an EMBL/GenBank/DDBJ whole genome shotgun (WGS) entry which is preliminary data.</text>
</comment>
<accession>A0AAD8AYK4</accession>
<name>A0AAD8AYK4_BIOPF</name>
<proteinExistence type="predicted"/>
<dbReference type="EMBL" id="JASAOG010000191">
    <property type="protein sequence ID" value="KAK0044801.1"/>
    <property type="molecule type" value="Genomic_DNA"/>
</dbReference>
<evidence type="ECO:0000313" key="2">
    <source>
        <dbReference type="Proteomes" id="UP001233172"/>
    </source>
</evidence>
<dbReference type="AlphaFoldDB" id="A0AAD8AYK4"/>
<evidence type="ECO:0000313" key="1">
    <source>
        <dbReference type="EMBL" id="KAK0044801.1"/>
    </source>
</evidence>
<reference evidence="1" key="2">
    <citation type="submission" date="2023-04" db="EMBL/GenBank/DDBJ databases">
        <authorList>
            <person name="Bu L."/>
            <person name="Lu L."/>
            <person name="Laidemitt M.R."/>
            <person name="Zhang S.M."/>
            <person name="Mutuku M."/>
            <person name="Mkoji G."/>
            <person name="Steinauer M."/>
            <person name="Loker E.S."/>
        </authorList>
    </citation>
    <scope>NUCLEOTIDE SEQUENCE</scope>
    <source>
        <strain evidence="1">KasaAsao</strain>
        <tissue evidence="1">Whole Snail</tissue>
    </source>
</reference>
<sequence>VQCSDERQYDICLSRPGVQETAEESYIDLRSSATSTRSIGAILRSTTSNGVQCSDERQYDICLSRPGVQVRLQHLLVLLAPF</sequence>
<feature type="non-terminal residue" evidence="1">
    <location>
        <position position="82"/>
    </location>
</feature>
<dbReference type="Proteomes" id="UP001233172">
    <property type="component" value="Unassembled WGS sequence"/>
</dbReference>